<dbReference type="PROSITE" id="PS51257">
    <property type="entry name" value="PROKAR_LIPOPROTEIN"/>
    <property type="match status" value="1"/>
</dbReference>
<evidence type="ECO:0000259" key="4">
    <source>
        <dbReference type="PROSITE" id="PS51782"/>
    </source>
</evidence>
<dbReference type="Pfam" id="PF01551">
    <property type="entry name" value="Peptidase_M23"/>
    <property type="match status" value="1"/>
</dbReference>
<reference evidence="5 6" key="1">
    <citation type="submission" date="2020-08" db="EMBL/GenBank/DDBJ databases">
        <title>Genome sequence of Thermomonas carbonis KCTC 42013T.</title>
        <authorList>
            <person name="Hyun D.-W."/>
            <person name="Bae J.-W."/>
        </authorList>
    </citation>
    <scope>NUCLEOTIDE SEQUENCE [LARGE SCALE GENOMIC DNA]</scope>
    <source>
        <strain evidence="5 6">KCTC 42013</strain>
    </source>
</reference>
<dbReference type="InterPro" id="IPR036779">
    <property type="entry name" value="LysM_dom_sf"/>
</dbReference>
<evidence type="ECO:0000256" key="2">
    <source>
        <dbReference type="SAM" id="MobiDB-lite"/>
    </source>
</evidence>
<accession>A0A7G9SMG4</accession>
<proteinExistence type="inferred from homology"/>
<feature type="region of interest" description="Disordered" evidence="2">
    <location>
        <begin position="111"/>
        <end position="137"/>
    </location>
</feature>
<dbReference type="RefSeq" id="WP_187551562.1">
    <property type="nucleotide sequence ID" value="NZ_BMZL01000002.1"/>
</dbReference>
<feature type="compositionally biased region" description="Low complexity" evidence="2">
    <location>
        <begin position="114"/>
        <end position="129"/>
    </location>
</feature>
<dbReference type="SMART" id="SM00257">
    <property type="entry name" value="LysM"/>
    <property type="match status" value="1"/>
</dbReference>
<evidence type="ECO:0000313" key="5">
    <source>
        <dbReference type="EMBL" id="QNN69039.1"/>
    </source>
</evidence>
<keyword evidence="3" id="KW-0812">Transmembrane</keyword>
<dbReference type="Gene3D" id="2.70.70.10">
    <property type="entry name" value="Glucose Permease (Domain IIA)"/>
    <property type="match status" value="1"/>
</dbReference>
<sequence length="268" mass="28531">MATQGKTHEVGVARPLEWMAVVFVLAAVAGCGRSHVVREGASSRPRGADSPVRVSQPKYGATVLVQRGQNVYRIATENGLTALDLALWNDIPPPYTIHPGQRLRLYPGGQGSIATRPATPTKKPATPATSPRPPAPTPVVVPATSKLAWRWPADGNVVATYAGGNPTRQGIDIAGKAGQPVRAAADGVVVYSGSGLVGYGELVIVKHDDQWLSAYGHNRARLVNEGQLVKAGQQIAEMGRSGASRDMLHFEIRYNGKPVDPQQYLPKK</sequence>
<dbReference type="PANTHER" id="PTHR21666:SF263">
    <property type="entry name" value="MUREIN HYDROLASE ACTIVATOR NLPD"/>
    <property type="match status" value="1"/>
</dbReference>
<feature type="transmembrane region" description="Helical" evidence="3">
    <location>
        <begin position="18"/>
        <end position="36"/>
    </location>
</feature>
<dbReference type="InterPro" id="IPR016047">
    <property type="entry name" value="M23ase_b-sheet_dom"/>
</dbReference>
<keyword evidence="3" id="KW-1133">Transmembrane helix</keyword>
<protein>
    <submittedName>
        <fullName evidence="5">Peptidoglycan DD-metalloendopeptidase family protein</fullName>
    </submittedName>
</protein>
<dbReference type="InterPro" id="IPR018392">
    <property type="entry name" value="LysM"/>
</dbReference>
<evidence type="ECO:0000256" key="3">
    <source>
        <dbReference type="SAM" id="Phobius"/>
    </source>
</evidence>
<comment type="similarity">
    <text evidence="1">Belongs to the E.coli NlpD/Haemophilus LppB family.</text>
</comment>
<dbReference type="SUPFAM" id="SSF51261">
    <property type="entry name" value="Duplicated hybrid motif"/>
    <property type="match status" value="1"/>
</dbReference>
<dbReference type="GO" id="GO:0004222">
    <property type="term" value="F:metalloendopeptidase activity"/>
    <property type="evidence" value="ECO:0007669"/>
    <property type="project" value="TreeGrafter"/>
</dbReference>
<dbReference type="EMBL" id="CP060719">
    <property type="protein sequence ID" value="QNN69039.1"/>
    <property type="molecule type" value="Genomic_DNA"/>
</dbReference>
<dbReference type="InterPro" id="IPR011055">
    <property type="entry name" value="Dup_hybrid_motif"/>
</dbReference>
<name>A0A7G9SMG4_9GAMM</name>
<dbReference type="CDD" id="cd12797">
    <property type="entry name" value="M23_peptidase"/>
    <property type="match status" value="1"/>
</dbReference>
<dbReference type="Pfam" id="PF01476">
    <property type="entry name" value="LysM"/>
    <property type="match status" value="1"/>
</dbReference>
<dbReference type="GO" id="GO:0032153">
    <property type="term" value="C:cell division site"/>
    <property type="evidence" value="ECO:0007669"/>
    <property type="project" value="TreeGrafter"/>
</dbReference>
<dbReference type="InterPro" id="IPR050570">
    <property type="entry name" value="Cell_wall_metabolism_enzyme"/>
</dbReference>
<dbReference type="GO" id="GO:0009279">
    <property type="term" value="C:cell outer membrane"/>
    <property type="evidence" value="ECO:0007669"/>
    <property type="project" value="TreeGrafter"/>
</dbReference>
<feature type="domain" description="LysM" evidence="4">
    <location>
        <begin position="61"/>
        <end position="105"/>
    </location>
</feature>
<dbReference type="PANTHER" id="PTHR21666">
    <property type="entry name" value="PEPTIDASE-RELATED"/>
    <property type="match status" value="1"/>
</dbReference>
<dbReference type="Proteomes" id="UP000515804">
    <property type="component" value="Chromosome"/>
</dbReference>
<dbReference type="PROSITE" id="PS51782">
    <property type="entry name" value="LYSM"/>
    <property type="match status" value="1"/>
</dbReference>
<evidence type="ECO:0000313" key="6">
    <source>
        <dbReference type="Proteomes" id="UP000515804"/>
    </source>
</evidence>
<gene>
    <name evidence="5" type="ORF">H9L16_09975</name>
</gene>
<keyword evidence="3" id="KW-0472">Membrane</keyword>
<dbReference type="Gene3D" id="3.10.350.10">
    <property type="entry name" value="LysM domain"/>
    <property type="match status" value="1"/>
</dbReference>
<dbReference type="AlphaFoldDB" id="A0A7G9SMG4"/>
<organism evidence="5 6">
    <name type="scientific">Thermomonas carbonis</name>
    <dbReference type="NCBI Taxonomy" id="1463158"/>
    <lineage>
        <taxon>Bacteria</taxon>
        <taxon>Pseudomonadati</taxon>
        <taxon>Pseudomonadota</taxon>
        <taxon>Gammaproteobacteria</taxon>
        <taxon>Lysobacterales</taxon>
        <taxon>Lysobacteraceae</taxon>
        <taxon>Thermomonas</taxon>
    </lineage>
</organism>
<dbReference type="CDD" id="cd00118">
    <property type="entry name" value="LysM"/>
    <property type="match status" value="1"/>
</dbReference>
<dbReference type="KEGG" id="tcn:H9L16_09975"/>
<keyword evidence="6" id="KW-1185">Reference proteome</keyword>
<evidence type="ECO:0000256" key="1">
    <source>
        <dbReference type="ARBA" id="ARBA00038420"/>
    </source>
</evidence>